<dbReference type="Pfam" id="PF02687">
    <property type="entry name" value="FtsX"/>
    <property type="match status" value="2"/>
</dbReference>
<feature type="transmembrane region" description="Helical" evidence="7">
    <location>
        <begin position="337"/>
        <end position="359"/>
    </location>
</feature>
<keyword evidence="5 7" id="KW-0472">Membrane</keyword>
<reference evidence="9" key="1">
    <citation type="submission" date="2020-10" db="EMBL/GenBank/DDBJ databases">
        <title>Sequencing the genomes of 1000 actinobacteria strains.</title>
        <authorList>
            <person name="Klenk H.-P."/>
        </authorList>
    </citation>
    <scope>NUCLEOTIDE SEQUENCE</scope>
    <source>
        <strain evidence="9">DSM 45354</strain>
    </source>
</reference>
<keyword evidence="10" id="KW-1185">Reference proteome</keyword>
<keyword evidence="3 7" id="KW-0812">Transmembrane</keyword>
<comment type="caution">
    <text evidence="9">The sequence shown here is derived from an EMBL/GenBank/DDBJ whole genome shotgun (WGS) entry which is preliminary data.</text>
</comment>
<accession>A0A927MUS0</accession>
<evidence type="ECO:0000256" key="6">
    <source>
        <dbReference type="ARBA" id="ARBA00038076"/>
    </source>
</evidence>
<keyword evidence="2" id="KW-1003">Cell membrane</keyword>
<feature type="transmembrane region" description="Helical" evidence="7">
    <location>
        <begin position="419"/>
        <end position="438"/>
    </location>
</feature>
<dbReference type="PANTHER" id="PTHR30572">
    <property type="entry name" value="MEMBRANE COMPONENT OF TRANSPORTER-RELATED"/>
    <property type="match status" value="1"/>
</dbReference>
<keyword evidence="4 7" id="KW-1133">Transmembrane helix</keyword>
<dbReference type="InterPro" id="IPR050250">
    <property type="entry name" value="Macrolide_Exporter_MacB"/>
</dbReference>
<protein>
    <submittedName>
        <fullName evidence="9">ABC transport system permease protein</fullName>
    </submittedName>
</protein>
<evidence type="ECO:0000256" key="2">
    <source>
        <dbReference type="ARBA" id="ARBA00022475"/>
    </source>
</evidence>
<evidence type="ECO:0000256" key="1">
    <source>
        <dbReference type="ARBA" id="ARBA00004651"/>
    </source>
</evidence>
<dbReference type="GO" id="GO:0005886">
    <property type="term" value="C:plasma membrane"/>
    <property type="evidence" value="ECO:0007669"/>
    <property type="project" value="UniProtKB-SubCell"/>
</dbReference>
<evidence type="ECO:0000259" key="8">
    <source>
        <dbReference type="Pfam" id="PF02687"/>
    </source>
</evidence>
<feature type="transmembrane region" description="Helical" evidence="7">
    <location>
        <begin position="27"/>
        <end position="48"/>
    </location>
</feature>
<dbReference type="PANTHER" id="PTHR30572:SF4">
    <property type="entry name" value="ABC TRANSPORTER PERMEASE YTRF"/>
    <property type="match status" value="1"/>
</dbReference>
<comment type="similarity">
    <text evidence="6">Belongs to the ABC-4 integral membrane protein family.</text>
</comment>
<sequence length="855" mass="88636">MSWRSGGSWRVALKLARRDVWRAKGRSALVVAMIGVPIMLIAAGSVLLRSTTDTNAADGLRTMGPTDAVVTVQGAPLAQTFDGALQASVPEAKLADPDDQDMTSQRVAALTGGTAIPVRHGTTLVKTDLGAIAVNVREFDLRDERTTGLGTVVDGRAPKSADEIAVSPNLVDDGFGPGQRIRFGAGDHPEVWVVGVVRNPADLSSRQLVGIPGSILRGAGGSGDTTYLIDTHGRAITWPDVQQLNTHGLVVQSRAVLQDPPPHKMVPRLITDSYPSTPDATLVAFTVLVAAGVLLEVVLLAGPAFAVGARRQSRQLALFVATGGTPRDVRRVVLAQGIVLGFGSAFLGILLAIALVALTRPISSQLIGHDISSLRISPLDLGALLVVGSLAALAAAYIPARHASRQDTVVALAGRPRRGGPALGLVLMVVGAIVVLALGRQPGGEWRVAVGTFVLVAGTIMITPVLIGLLNRLGGRLPLSLRLATRDGARHQSRTVPAVAAIMGVVTGVTALAIGSSSDFEQNRRGYEPRTAMETMTIGLTPTATPRAADTLADQVRAELPGRTTLLLPSITIYPSDPQALTAALVGPKCPEEDPYGCGVPLDTEDGESIIGYTTTVDGMMVAGPDLVAKVLGHPLTAEQRQVLSAGGVLVPSKAALYPDHTAQVATFRIRNGSDGSVTTRDVERTQLPAAVLAATVRHSGTYTYLADLIATPQTARRLGLLTTVHSIVVPPGSPAVSKAQEAQVKEIVQGLGYGSDIYVERGFVQTYAIQFLALSILGGLLVLVGAATATALALNDARPDFATLAAVGATPRTRRRMAMAQAAVIGGLGALLGVVVGAVPGLAVTWPLTTGEGQ</sequence>
<feature type="transmembrane region" description="Helical" evidence="7">
    <location>
        <begin position="282"/>
        <end position="307"/>
    </location>
</feature>
<name>A0A927MUS0_9ACTN</name>
<dbReference type="Proteomes" id="UP000638648">
    <property type="component" value="Unassembled WGS sequence"/>
</dbReference>
<feature type="transmembrane region" description="Helical" evidence="7">
    <location>
        <begin position="823"/>
        <end position="847"/>
    </location>
</feature>
<feature type="transmembrane region" description="Helical" evidence="7">
    <location>
        <begin position="772"/>
        <end position="795"/>
    </location>
</feature>
<evidence type="ECO:0000313" key="10">
    <source>
        <dbReference type="Proteomes" id="UP000638648"/>
    </source>
</evidence>
<dbReference type="GO" id="GO:0022857">
    <property type="term" value="F:transmembrane transporter activity"/>
    <property type="evidence" value="ECO:0007669"/>
    <property type="project" value="TreeGrafter"/>
</dbReference>
<dbReference type="InterPro" id="IPR003838">
    <property type="entry name" value="ABC3_permease_C"/>
</dbReference>
<organism evidence="9 10">
    <name type="scientific">Actinopolymorpha pittospori</name>
    <dbReference type="NCBI Taxonomy" id="648752"/>
    <lineage>
        <taxon>Bacteria</taxon>
        <taxon>Bacillati</taxon>
        <taxon>Actinomycetota</taxon>
        <taxon>Actinomycetes</taxon>
        <taxon>Propionibacteriales</taxon>
        <taxon>Actinopolymorphaceae</taxon>
        <taxon>Actinopolymorpha</taxon>
    </lineage>
</organism>
<dbReference type="EMBL" id="JADBEM010000001">
    <property type="protein sequence ID" value="MBE1607280.1"/>
    <property type="molecule type" value="Genomic_DNA"/>
</dbReference>
<evidence type="ECO:0000256" key="3">
    <source>
        <dbReference type="ARBA" id="ARBA00022692"/>
    </source>
</evidence>
<evidence type="ECO:0000256" key="4">
    <source>
        <dbReference type="ARBA" id="ARBA00022989"/>
    </source>
</evidence>
<evidence type="ECO:0000256" key="5">
    <source>
        <dbReference type="ARBA" id="ARBA00023136"/>
    </source>
</evidence>
<feature type="transmembrane region" description="Helical" evidence="7">
    <location>
        <begin position="495"/>
        <end position="515"/>
    </location>
</feature>
<feature type="transmembrane region" description="Helical" evidence="7">
    <location>
        <begin position="450"/>
        <end position="474"/>
    </location>
</feature>
<proteinExistence type="inferred from homology"/>
<evidence type="ECO:0000313" key="9">
    <source>
        <dbReference type="EMBL" id="MBE1607280.1"/>
    </source>
</evidence>
<comment type="subcellular location">
    <subcellularLocation>
        <location evidence="1">Cell membrane</location>
        <topology evidence="1">Multi-pass membrane protein</topology>
    </subcellularLocation>
</comment>
<feature type="transmembrane region" description="Helical" evidence="7">
    <location>
        <begin position="379"/>
        <end position="398"/>
    </location>
</feature>
<feature type="domain" description="ABC3 transporter permease C-terminal" evidence="8">
    <location>
        <begin position="289"/>
        <end position="406"/>
    </location>
</feature>
<dbReference type="AlphaFoldDB" id="A0A927MUS0"/>
<evidence type="ECO:0000256" key="7">
    <source>
        <dbReference type="SAM" id="Phobius"/>
    </source>
</evidence>
<gene>
    <name evidence="9" type="ORF">HEB94_004128</name>
</gene>
<feature type="domain" description="ABC3 transporter permease C-terminal" evidence="8">
    <location>
        <begin position="775"/>
        <end position="840"/>
    </location>
</feature>
<dbReference type="RefSeq" id="WP_192751251.1">
    <property type="nucleotide sequence ID" value="NZ_BAABJL010000122.1"/>
</dbReference>